<protein>
    <recommendedName>
        <fullName evidence="5">SMODS and SLOG-associating 2TM effector domain-containing protein</fullName>
    </recommendedName>
</protein>
<evidence type="ECO:0000256" key="2">
    <source>
        <dbReference type="SAM" id="Phobius"/>
    </source>
</evidence>
<dbReference type="Proteomes" id="UP001652431">
    <property type="component" value="Unassembled WGS sequence"/>
</dbReference>
<evidence type="ECO:0000256" key="1">
    <source>
        <dbReference type="SAM" id="MobiDB-lite"/>
    </source>
</evidence>
<feature type="transmembrane region" description="Helical" evidence="2">
    <location>
        <begin position="124"/>
        <end position="141"/>
    </location>
</feature>
<keyword evidence="2" id="KW-1133">Transmembrane helix</keyword>
<feature type="region of interest" description="Disordered" evidence="1">
    <location>
        <begin position="212"/>
        <end position="282"/>
    </location>
</feature>
<feature type="transmembrane region" description="Helical" evidence="2">
    <location>
        <begin position="12"/>
        <end position="33"/>
    </location>
</feature>
<keyword evidence="2" id="KW-0812">Transmembrane</keyword>
<evidence type="ECO:0000313" key="3">
    <source>
        <dbReference type="EMBL" id="MCU6686160.1"/>
    </source>
</evidence>
<comment type="caution">
    <text evidence="3">The sequence shown here is derived from an EMBL/GenBank/DDBJ whole genome shotgun (WGS) entry which is preliminary data.</text>
</comment>
<reference evidence="3 4" key="1">
    <citation type="journal article" date="2021" name="ISME Commun">
        <title>Automated analysis of genomic sequences facilitates high-throughput and comprehensive description of bacteria.</title>
        <authorList>
            <person name="Hitch T.C.A."/>
        </authorList>
    </citation>
    <scope>NUCLEOTIDE SEQUENCE [LARGE SCALE GENOMIC DNA]</scope>
    <source>
        <strain evidence="3 4">Sanger_03</strain>
    </source>
</reference>
<feature type="compositionally biased region" description="Basic and acidic residues" evidence="1">
    <location>
        <begin position="214"/>
        <end position="227"/>
    </location>
</feature>
<feature type="transmembrane region" description="Helical" evidence="2">
    <location>
        <begin position="98"/>
        <end position="118"/>
    </location>
</feature>
<sequence>MLKAILDRHVLLILMGVFAVLGIVSKCIAGITLKRLVRAAGSMNKSAHPLIRLVRAKYEHACMLNDKVQNVGVFVDKYLYEYKILGLRLYRWRRMENVMAGLCLITGAAAAFLTYSVYGMSDAVLKMGAGGAALAILLYLFHLTSDENYMLEAVKTYMVDYLENVCARRYEKNQQKEKKEIKGLAVREEPENAAEDRALAAKVEKLGTAGIEEDVQKLQKSEPKKEEGADDASGTTKKEIPAEVPLEIPEPGQDLERLPKPEISAASSKKSREEKKEQKQVSKEVLIREILEEFLA</sequence>
<gene>
    <name evidence="3" type="ORF">OCV99_06250</name>
</gene>
<evidence type="ECO:0000313" key="4">
    <source>
        <dbReference type="Proteomes" id="UP001652431"/>
    </source>
</evidence>
<feature type="compositionally biased region" description="Basic and acidic residues" evidence="1">
    <location>
        <begin position="270"/>
        <end position="282"/>
    </location>
</feature>
<evidence type="ECO:0008006" key="5">
    <source>
        <dbReference type="Google" id="ProtNLM"/>
    </source>
</evidence>
<dbReference type="RefSeq" id="WP_158369191.1">
    <property type="nucleotide sequence ID" value="NZ_JAOQJU010000004.1"/>
</dbReference>
<keyword evidence="2" id="KW-0472">Membrane</keyword>
<organism evidence="3 4">
    <name type="scientific">Dorea acetigenes</name>
    <dbReference type="NCBI Taxonomy" id="2981787"/>
    <lineage>
        <taxon>Bacteria</taxon>
        <taxon>Bacillati</taxon>
        <taxon>Bacillota</taxon>
        <taxon>Clostridia</taxon>
        <taxon>Lachnospirales</taxon>
        <taxon>Lachnospiraceae</taxon>
        <taxon>Dorea</taxon>
    </lineage>
</organism>
<keyword evidence="4" id="KW-1185">Reference proteome</keyword>
<accession>A0ABT2RLB0</accession>
<name>A0ABT2RLB0_9FIRM</name>
<proteinExistence type="predicted"/>
<dbReference type="EMBL" id="JAOQJU010000004">
    <property type="protein sequence ID" value="MCU6686160.1"/>
    <property type="molecule type" value="Genomic_DNA"/>
</dbReference>